<keyword evidence="3" id="KW-0539">Nucleus</keyword>
<dbReference type="InterPro" id="IPR016197">
    <property type="entry name" value="Chromo-like_dom_sf"/>
</dbReference>
<reference evidence="7" key="1">
    <citation type="submission" date="2019-06" db="EMBL/GenBank/DDBJ databases">
        <title>Draft genome sequence of the griseofulvin-producing fungus Xylaria cubensis strain G536.</title>
        <authorList>
            <person name="Mead M.E."/>
            <person name="Raja H.A."/>
            <person name="Steenwyk J.L."/>
            <person name="Knowles S.L."/>
            <person name="Oberlies N.H."/>
            <person name="Rokas A."/>
        </authorList>
    </citation>
    <scope>NUCLEOTIDE SEQUENCE [LARGE SCALE GENOMIC DNA]</scope>
    <source>
        <strain evidence="7">G536</strain>
    </source>
</reference>
<comment type="subunit">
    <text evidence="2">Component of the NuA4 histone acetyltransferase complex.</text>
</comment>
<dbReference type="OrthoDB" id="436852at2759"/>
<evidence type="ECO:0000313" key="7">
    <source>
        <dbReference type="Proteomes" id="UP000319160"/>
    </source>
</evidence>
<protein>
    <recommendedName>
        <fullName evidence="5">Chromo domain-containing protein</fullName>
    </recommendedName>
</protein>
<feature type="region of interest" description="Disordered" evidence="4">
    <location>
        <begin position="413"/>
        <end position="472"/>
    </location>
</feature>
<dbReference type="GO" id="GO:0005634">
    <property type="term" value="C:nucleus"/>
    <property type="evidence" value="ECO:0007669"/>
    <property type="project" value="UniProtKB-SubCell"/>
</dbReference>
<feature type="compositionally biased region" description="Polar residues" evidence="4">
    <location>
        <begin position="429"/>
        <end position="462"/>
    </location>
</feature>
<evidence type="ECO:0000256" key="1">
    <source>
        <dbReference type="ARBA" id="ARBA00004123"/>
    </source>
</evidence>
<dbReference type="EMBL" id="VFLP01000055">
    <property type="protein sequence ID" value="TRX90475.1"/>
    <property type="molecule type" value="Genomic_DNA"/>
</dbReference>
<feature type="compositionally biased region" description="Low complexity" evidence="4">
    <location>
        <begin position="315"/>
        <end position="327"/>
    </location>
</feature>
<evidence type="ECO:0000256" key="2">
    <source>
        <dbReference type="ARBA" id="ARBA00011353"/>
    </source>
</evidence>
<organism evidence="6 7">
    <name type="scientific">Xylaria flabelliformis</name>
    <dbReference type="NCBI Taxonomy" id="2512241"/>
    <lineage>
        <taxon>Eukaryota</taxon>
        <taxon>Fungi</taxon>
        <taxon>Dikarya</taxon>
        <taxon>Ascomycota</taxon>
        <taxon>Pezizomycotina</taxon>
        <taxon>Sordariomycetes</taxon>
        <taxon>Xylariomycetidae</taxon>
        <taxon>Xylariales</taxon>
        <taxon>Xylariaceae</taxon>
        <taxon>Xylaria</taxon>
    </lineage>
</organism>
<feature type="compositionally biased region" description="Polar residues" evidence="4">
    <location>
        <begin position="1"/>
        <end position="12"/>
    </location>
</feature>
<sequence>MSPKNPTASLSPTEDPPQQEDDSDDDDLSITSTNPGNDDSEKEWEVDDVMAERPIVTKPGAKPAKPGALEYLIKWEGFELVDYTWEPVEHLGHGLLAKWEENKADIDAGIREAFDLKPYNAARAARDKRHRRRNAKRLRLGIPPTWPFPDDYDDVTSVASSSDQDLSGSDIEAQEVAEVDPASIPSSKSNVTTRTPTLPLATTIPKAASTTQKVAKQKTFVGVPSQASQLDSSTSGISEKGRDQQPPLPLPKASAKASASGLSSGSSSVTTSVPVRKGIGGSMTGYQGTAGRTSAFRPNTAKASTQNASITTNKASSTATIPSAPSSALTNDLKAKRLTATRTRQQLPASSATNVFIGGRIPKKRRNLGDVMADPSKPPKAFSNLRITNIARKRGIEKGEVAGALSSIPSRLIIGNEQPNTKPKKPSLVSPTTITSPHNQETSSSAFMNSPSVSKPQPSAGITHQRGVEELPTLRRRKSVRFMGEEDDTLTGTIDDLFDDTKEQNTSVTGPVADKEIPIPSRKLSLAAYQAHIIQKPVRFGSGEPITVGFSGIIRHSAAWLATFKANKLLHLKDTCSSFHFLTQKQQLIGENLSAGPIEPTSHEHAAALRNVATSLQRRLIGLHLVAREYSILVYPADSDEWDWLDVGPKKPNPDIALRYLIYRSPISFQAYPSEFYNEPKVFKELIYPNGAKDPELVGVLTGLEFKNLLPQDPRFMDKQIYMLLIPLKARQLLGVITAWLRFHQRDRPIFTVEQSGSWRSFHEAVQAGAGGTIISHADFTLWKLESIPHLWRMLEDGRYTFWHLDTGENKRPQYPSNLDAASIPGSLQLTRLFPYGRAFFITPSFAISEPAQLYTFLKWFRQFAPNPGHIIVTCHDFPRFLRNIKEEKEREHNSLIELNPRNSDVYKFLDRAGRSKQDIENHVRAYELLQEIMEHFGDEETSEDIRRIHWLSEKVDPSDEQSLVNAFCWWTQLKCDRFRRFYVLGSDPSKIQRAYRYIDIPRYFDTEGSDPDVAGILEQQQLFAEELQKEGGKWRTSISEPAFSFPGTLFRTGNVQEIQRWIDEHRQRTAANWFELYQKPVSWTDKNMAAQFGDEFTKKFDSFRGWLGAAPRFSRKRNTWVGLFYTITDLWDEYVPKLQYERHPWIAILRPKNPQFIDTAKGSNTVELFIWDIAATERERFGHCLLDMQCQLIDYVYENITQSYPGRLLSDVWYSSASNFHFSPQDNPLDITCRKIMEFFDNAVKELPVKDNKLRNQWTSIDPRLWSAGMSSMTTRIKPEGKASELALKRIPQTEEDKLKPKRMIWHPIRRRIRGRGTKCLNDLHEACLEARSQDSQCGHIRYQYRPTLDWWADQVAEGRDYGYVCVDVAEKIMNRLPK</sequence>
<gene>
    <name evidence="6" type="ORF">FHL15_008644</name>
</gene>
<dbReference type="Pfam" id="PF00385">
    <property type="entry name" value="Chromo"/>
    <property type="match status" value="1"/>
</dbReference>
<proteinExistence type="predicted"/>
<dbReference type="Proteomes" id="UP000319160">
    <property type="component" value="Unassembled WGS sequence"/>
</dbReference>
<dbReference type="InterPro" id="IPR023780">
    <property type="entry name" value="Chromo_domain"/>
</dbReference>
<evidence type="ECO:0000256" key="3">
    <source>
        <dbReference type="ARBA" id="ARBA00023242"/>
    </source>
</evidence>
<evidence type="ECO:0000259" key="5">
    <source>
        <dbReference type="PROSITE" id="PS50013"/>
    </source>
</evidence>
<dbReference type="InterPro" id="IPR000953">
    <property type="entry name" value="Chromo/chromo_shadow_dom"/>
</dbReference>
<feature type="compositionally biased region" description="Acidic residues" evidence="4">
    <location>
        <begin position="38"/>
        <end position="49"/>
    </location>
</feature>
<feature type="compositionally biased region" description="Polar residues" evidence="4">
    <location>
        <begin position="225"/>
        <end position="237"/>
    </location>
</feature>
<feature type="region of interest" description="Disordered" evidence="4">
    <location>
        <begin position="1"/>
        <end position="63"/>
    </location>
</feature>
<dbReference type="Gene3D" id="2.40.50.40">
    <property type="match status" value="1"/>
</dbReference>
<dbReference type="SMART" id="SM00298">
    <property type="entry name" value="CHROMO"/>
    <property type="match status" value="1"/>
</dbReference>
<comment type="caution">
    <text evidence="6">The sequence shown here is derived from an EMBL/GenBank/DDBJ whole genome shotgun (WGS) entry which is preliminary data.</text>
</comment>
<dbReference type="InterPro" id="IPR023779">
    <property type="entry name" value="Chromodomain_CS"/>
</dbReference>
<dbReference type="STRING" id="2512241.A0A553HR97"/>
<evidence type="ECO:0000256" key="4">
    <source>
        <dbReference type="SAM" id="MobiDB-lite"/>
    </source>
</evidence>
<feature type="compositionally biased region" description="Acidic residues" evidence="4">
    <location>
        <begin position="17"/>
        <end position="28"/>
    </location>
</feature>
<dbReference type="PROSITE" id="PS50013">
    <property type="entry name" value="CHROMO_2"/>
    <property type="match status" value="1"/>
</dbReference>
<feature type="compositionally biased region" description="Polar residues" evidence="4">
    <location>
        <begin position="301"/>
        <end position="314"/>
    </location>
</feature>
<feature type="compositionally biased region" description="Low complexity" evidence="4">
    <location>
        <begin position="192"/>
        <end position="208"/>
    </location>
</feature>
<keyword evidence="7" id="KW-1185">Reference proteome</keyword>
<feature type="domain" description="Chromo" evidence="5">
    <location>
        <begin position="49"/>
        <end position="91"/>
    </location>
</feature>
<comment type="subcellular location">
    <subcellularLocation>
        <location evidence="1">Nucleus</location>
    </subcellularLocation>
</comment>
<name>A0A553HR97_9PEZI</name>
<feature type="region of interest" description="Disordered" evidence="4">
    <location>
        <begin position="174"/>
        <end position="327"/>
    </location>
</feature>
<dbReference type="SUPFAM" id="SSF54160">
    <property type="entry name" value="Chromo domain-like"/>
    <property type="match status" value="1"/>
</dbReference>
<feature type="compositionally biased region" description="Low complexity" evidence="4">
    <location>
        <begin position="251"/>
        <end position="274"/>
    </location>
</feature>
<accession>A0A553HR97</accession>
<dbReference type="PROSITE" id="PS00598">
    <property type="entry name" value="CHROMO_1"/>
    <property type="match status" value="1"/>
</dbReference>
<dbReference type="GO" id="GO:0006338">
    <property type="term" value="P:chromatin remodeling"/>
    <property type="evidence" value="ECO:0007669"/>
    <property type="project" value="UniProtKB-ARBA"/>
</dbReference>
<evidence type="ECO:0000313" key="6">
    <source>
        <dbReference type="EMBL" id="TRX90475.1"/>
    </source>
</evidence>